<feature type="transmembrane region" description="Helical" evidence="1">
    <location>
        <begin position="274"/>
        <end position="295"/>
    </location>
</feature>
<keyword evidence="1" id="KW-0472">Membrane</keyword>
<sequence length="626" mass="72418">MSLISCIPFVKRLWVAWEIQLLFNASVACKIVLTILGVRRRHMRGKPASFLIWATYLLLSFFAKIALGRLTVVRIDDPNHPGYDVVLQGLLAPLFLLQLGYPDGMTAYAVEDNRLGLRQMLNVGATWCVVVWILFQCWDGSSPVSRLYIPLFVAGFIKSAGWVWVLKSVYHENSSMTARDIKKEACSIQQAFGSFPEDEKFKSAKDILKAYYWFDCLKPHLVNWLYHPAVTPHEWMSIDSYTADRAFTMTEIELNFMFDVLYTKAPILYTKCGLIGHFIGLFCLVYGLCGFSVIFRNAFLIDMHITYTYALLMAVTSVELYQITVLPFSDWAVVKMSMHLKAPLFLRLLPFLAKRCMKQRRWSRSVGQLNLLKQNSLYKERPKPLATVLDWFEKREIVRRYGRHSCQAIPSSLKTLVFQKMAGLRKLRKFPSFTGRDEWMLETHGIQQEGLRGSIETTFDRSIIIWHITTEILHILEWEHSDACKGSKLLSDYMTYLLALHPYMLSLATADITLDFACRTLRNFFRYRDYNEGISTLYSPNGDVSHPVKPSEETWITSDWHLLSEVQKLVADLKTMNNKWELISSIWVEMLCFAAYQCHVYHHGMGLRRGGELITHVWLLLAHKTN</sequence>
<dbReference type="EMBL" id="JBJKBG010000003">
    <property type="protein sequence ID" value="KAL3746210.1"/>
    <property type="molecule type" value="Genomic_DNA"/>
</dbReference>
<keyword evidence="4" id="KW-1185">Reference proteome</keyword>
<evidence type="ECO:0000313" key="4">
    <source>
        <dbReference type="Proteomes" id="UP001634007"/>
    </source>
</evidence>
<feature type="transmembrane region" description="Helical" evidence="1">
    <location>
        <begin position="85"/>
        <end position="103"/>
    </location>
</feature>
<comment type="caution">
    <text evidence="3">The sequence shown here is derived from an EMBL/GenBank/DDBJ whole genome shotgun (WGS) entry which is preliminary data.</text>
</comment>
<protein>
    <recommendedName>
        <fullName evidence="2">DUF4220 domain-containing protein</fullName>
    </recommendedName>
</protein>
<feature type="transmembrane region" description="Helical" evidence="1">
    <location>
        <begin position="147"/>
        <end position="166"/>
    </location>
</feature>
<feature type="transmembrane region" description="Helical" evidence="1">
    <location>
        <begin position="19"/>
        <end position="38"/>
    </location>
</feature>
<dbReference type="PANTHER" id="PTHR31325">
    <property type="entry name" value="OS01G0798800 PROTEIN-RELATED"/>
    <property type="match status" value="1"/>
</dbReference>
<keyword evidence="1" id="KW-1133">Transmembrane helix</keyword>
<accession>A0ABD3L2T3</accession>
<evidence type="ECO:0000259" key="2">
    <source>
        <dbReference type="Pfam" id="PF13968"/>
    </source>
</evidence>
<evidence type="ECO:0000313" key="3">
    <source>
        <dbReference type="EMBL" id="KAL3746210.1"/>
    </source>
</evidence>
<dbReference type="Proteomes" id="UP001634007">
    <property type="component" value="Unassembled WGS sequence"/>
</dbReference>
<feature type="transmembrane region" description="Helical" evidence="1">
    <location>
        <begin position="115"/>
        <end position="135"/>
    </location>
</feature>
<feature type="transmembrane region" description="Helical" evidence="1">
    <location>
        <begin position="50"/>
        <end position="73"/>
    </location>
</feature>
<dbReference type="AlphaFoldDB" id="A0ABD3L2T3"/>
<keyword evidence="1" id="KW-0812">Transmembrane</keyword>
<dbReference type="InterPro" id="IPR025315">
    <property type="entry name" value="DUF4220"/>
</dbReference>
<name>A0ABD3L2T3_EUCGL</name>
<reference evidence="3 4" key="1">
    <citation type="submission" date="2024-11" db="EMBL/GenBank/DDBJ databases">
        <title>Chromosome-level genome assembly of Eucalyptus globulus Labill. provides insights into its genome evolution.</title>
        <authorList>
            <person name="Li X."/>
        </authorList>
    </citation>
    <scope>NUCLEOTIDE SEQUENCE [LARGE SCALE GENOMIC DNA]</scope>
    <source>
        <strain evidence="3">CL2024</strain>
        <tissue evidence="3">Fresh tender leaves</tissue>
    </source>
</reference>
<dbReference type="Pfam" id="PF04578">
    <property type="entry name" value="DUF594"/>
    <property type="match status" value="1"/>
</dbReference>
<proteinExistence type="predicted"/>
<feature type="domain" description="DUF4220" evidence="2">
    <location>
        <begin position="53"/>
        <end position="373"/>
    </location>
</feature>
<organism evidence="3 4">
    <name type="scientific">Eucalyptus globulus</name>
    <name type="common">Tasmanian blue gum</name>
    <dbReference type="NCBI Taxonomy" id="34317"/>
    <lineage>
        <taxon>Eukaryota</taxon>
        <taxon>Viridiplantae</taxon>
        <taxon>Streptophyta</taxon>
        <taxon>Embryophyta</taxon>
        <taxon>Tracheophyta</taxon>
        <taxon>Spermatophyta</taxon>
        <taxon>Magnoliopsida</taxon>
        <taxon>eudicotyledons</taxon>
        <taxon>Gunneridae</taxon>
        <taxon>Pentapetalae</taxon>
        <taxon>rosids</taxon>
        <taxon>malvids</taxon>
        <taxon>Myrtales</taxon>
        <taxon>Myrtaceae</taxon>
        <taxon>Myrtoideae</taxon>
        <taxon>Eucalypteae</taxon>
        <taxon>Eucalyptus</taxon>
    </lineage>
</organism>
<gene>
    <name evidence="3" type="ORF">ACJRO7_015201</name>
</gene>
<dbReference type="Pfam" id="PF13968">
    <property type="entry name" value="DUF4220"/>
    <property type="match status" value="1"/>
</dbReference>
<dbReference type="InterPro" id="IPR007658">
    <property type="entry name" value="DUF594"/>
</dbReference>
<evidence type="ECO:0000256" key="1">
    <source>
        <dbReference type="SAM" id="Phobius"/>
    </source>
</evidence>